<dbReference type="EMBL" id="BPVZ01000229">
    <property type="protein sequence ID" value="GKV47490.1"/>
    <property type="molecule type" value="Genomic_DNA"/>
</dbReference>
<feature type="compositionally biased region" description="Low complexity" evidence="1">
    <location>
        <begin position="335"/>
        <end position="362"/>
    </location>
</feature>
<sequence length="821" mass="89390">MASSNSTTPAVGETTPNSAATFLTPTNRGPISFNAGAFPLKLTPNNYPSWRYQFTNLLAGYELLGFIDGTYPCPVATDPLYRPWARQDQLLRHALITSKLYANRSRTRVITLKERLQNLRRDGRPVSDYLRSIKAIANELGTVDRPLTDDDLTVYILNGLGPEFREIAASLRTRDSSLSFDDLHDQLVAHEESLKRDEPKLDSAPVSAMFAAFPNSQTVAGSSSSSSSAGLLPTPLGGPLASMATSSVGSPDTWLLDSGASHHVTTDLANLALHSEYHGPDELQIGDGTVTSHGVLHEPVPSSEPAHASQVRPVPLSSPISSPSPRTLPPPTLPGSPSLCPSSSSTLSNSSSPSTSSGSPNLPFAPTHPLRTHPMVTRAQNNIFKPKQLFHTTPTPATTSLEPTCVSQALKEPVWRQAMSEEFTALVRQGTWELVPPTPDQHLIGCKWVFRVKRGKDGSIERYKARLVAKGFHQRPGFDYFNTFSPVIKPTTIRTILSLADSTRLYFLVYVDDILLTGNDSGLLRSLVHKMGQCFSLKDLGPLTFFLGIEVIQTHAGLLLSQHKYILDILCRANMDAAKPVSTPLPSSANLSSSAGSALSNGSEYRRILGSLQYLTLTRPDISFAPSLSLHAYSDSDWAGDRDSSISTTGYVVFLGSNPISWRAAKQRAVARSSTKAEYRALAATASELIWVRNLLSELGVSVPRSPAIFCDNVSATYLSVNPVLHSRMKHIAIDLHFVRDLVDRGFLHVSHISTRDQLADGLTKPLSSARFCLLRSKLGIADSSFVLRGRYQINPSSSQKETKSHQINHSTSQQKETKSP</sequence>
<feature type="region of interest" description="Disordered" evidence="1">
    <location>
        <begin position="1"/>
        <end position="23"/>
    </location>
</feature>
<dbReference type="CDD" id="cd09272">
    <property type="entry name" value="RNase_HI_RT_Ty1"/>
    <property type="match status" value="1"/>
</dbReference>
<proteinExistence type="predicted"/>
<dbReference type="Pfam" id="PF07727">
    <property type="entry name" value="RVT_2"/>
    <property type="match status" value="2"/>
</dbReference>
<protein>
    <recommendedName>
        <fullName evidence="6">Reverse transcriptase Ty1/copia-type domain-containing protein</fullName>
    </recommendedName>
</protein>
<dbReference type="InterPro" id="IPR043502">
    <property type="entry name" value="DNA/RNA_pol_sf"/>
</dbReference>
<evidence type="ECO:0000313" key="5">
    <source>
        <dbReference type="Proteomes" id="UP001054252"/>
    </source>
</evidence>
<reference evidence="4 5" key="1">
    <citation type="journal article" date="2021" name="Commun. Biol.">
        <title>The genome of Shorea leprosula (Dipterocarpaceae) highlights the ecological relevance of drought in aseasonal tropical rainforests.</title>
        <authorList>
            <person name="Ng K.K.S."/>
            <person name="Kobayashi M.J."/>
            <person name="Fawcett J.A."/>
            <person name="Hatakeyama M."/>
            <person name="Paape T."/>
            <person name="Ng C.H."/>
            <person name="Ang C.C."/>
            <person name="Tnah L.H."/>
            <person name="Lee C.T."/>
            <person name="Nishiyama T."/>
            <person name="Sese J."/>
            <person name="O'Brien M.J."/>
            <person name="Copetti D."/>
            <person name="Mohd Noor M.I."/>
            <person name="Ong R.C."/>
            <person name="Putra M."/>
            <person name="Sireger I.Z."/>
            <person name="Indrioko S."/>
            <person name="Kosugi Y."/>
            <person name="Izuno A."/>
            <person name="Isagi Y."/>
            <person name="Lee S.L."/>
            <person name="Shimizu K.K."/>
        </authorList>
    </citation>
    <scope>NUCLEOTIDE SEQUENCE [LARGE SCALE GENOMIC DNA]</scope>
    <source>
        <strain evidence="4">214</strain>
    </source>
</reference>
<feature type="compositionally biased region" description="Polar residues" evidence="1">
    <location>
        <begin position="797"/>
        <end position="815"/>
    </location>
</feature>
<dbReference type="InterPro" id="IPR029472">
    <property type="entry name" value="Copia-like_N"/>
</dbReference>
<evidence type="ECO:0000256" key="1">
    <source>
        <dbReference type="SAM" id="MobiDB-lite"/>
    </source>
</evidence>
<evidence type="ECO:0000259" key="2">
    <source>
        <dbReference type="Pfam" id="PF07727"/>
    </source>
</evidence>
<feature type="region of interest" description="Disordered" evidence="1">
    <location>
        <begin position="280"/>
        <end position="371"/>
    </location>
</feature>
<dbReference type="SUPFAM" id="SSF56672">
    <property type="entry name" value="DNA/RNA polymerases"/>
    <property type="match status" value="1"/>
</dbReference>
<feature type="region of interest" description="Disordered" evidence="1">
    <location>
        <begin position="797"/>
        <end position="821"/>
    </location>
</feature>
<evidence type="ECO:0000313" key="4">
    <source>
        <dbReference type="EMBL" id="GKV47490.1"/>
    </source>
</evidence>
<feature type="domain" description="Reverse transcriptase Ty1/copia-type" evidence="2">
    <location>
        <begin position="503"/>
        <end position="585"/>
    </location>
</feature>
<dbReference type="InterPro" id="IPR013103">
    <property type="entry name" value="RVT_2"/>
</dbReference>
<accession>A0AAV5MD68</accession>
<feature type="compositionally biased region" description="Low complexity" evidence="1">
    <location>
        <begin position="315"/>
        <end position="325"/>
    </location>
</feature>
<dbReference type="Pfam" id="PF14223">
    <property type="entry name" value="Retrotran_gag_2"/>
    <property type="match status" value="1"/>
</dbReference>
<organism evidence="4 5">
    <name type="scientific">Rubroshorea leprosula</name>
    <dbReference type="NCBI Taxonomy" id="152421"/>
    <lineage>
        <taxon>Eukaryota</taxon>
        <taxon>Viridiplantae</taxon>
        <taxon>Streptophyta</taxon>
        <taxon>Embryophyta</taxon>
        <taxon>Tracheophyta</taxon>
        <taxon>Spermatophyta</taxon>
        <taxon>Magnoliopsida</taxon>
        <taxon>eudicotyledons</taxon>
        <taxon>Gunneridae</taxon>
        <taxon>Pentapetalae</taxon>
        <taxon>rosids</taxon>
        <taxon>malvids</taxon>
        <taxon>Malvales</taxon>
        <taxon>Dipterocarpaceae</taxon>
        <taxon>Rubroshorea</taxon>
    </lineage>
</organism>
<dbReference type="PANTHER" id="PTHR47481:SF22">
    <property type="entry name" value="RETROTRANSPOSON GAG DOMAIN-CONTAINING PROTEIN"/>
    <property type="match status" value="1"/>
</dbReference>
<feature type="domain" description="Reverse transcriptase Ty1/copia-type" evidence="2">
    <location>
        <begin position="431"/>
        <end position="501"/>
    </location>
</feature>
<gene>
    <name evidence="4" type="ORF">SLEP1_g54392</name>
</gene>
<name>A0AAV5MD68_9ROSI</name>
<dbReference type="PANTHER" id="PTHR47481">
    <property type="match status" value="1"/>
</dbReference>
<evidence type="ECO:0008006" key="6">
    <source>
        <dbReference type="Google" id="ProtNLM"/>
    </source>
</evidence>
<feature type="domain" description="Retrotransposon Copia-like N-terminal" evidence="3">
    <location>
        <begin position="40"/>
        <end position="74"/>
    </location>
</feature>
<evidence type="ECO:0000259" key="3">
    <source>
        <dbReference type="Pfam" id="PF14244"/>
    </source>
</evidence>
<dbReference type="Pfam" id="PF14244">
    <property type="entry name" value="Retrotran_gag_3"/>
    <property type="match status" value="1"/>
</dbReference>
<comment type="caution">
    <text evidence="4">The sequence shown here is derived from an EMBL/GenBank/DDBJ whole genome shotgun (WGS) entry which is preliminary data.</text>
</comment>
<dbReference type="AlphaFoldDB" id="A0AAV5MD68"/>
<keyword evidence="5" id="KW-1185">Reference proteome</keyword>
<dbReference type="Proteomes" id="UP001054252">
    <property type="component" value="Unassembled WGS sequence"/>
</dbReference>